<comment type="caution">
    <text evidence="1">The sequence shown here is derived from an EMBL/GenBank/DDBJ whole genome shotgun (WGS) entry which is preliminary data.</text>
</comment>
<dbReference type="RefSeq" id="WP_343810986.1">
    <property type="nucleotide sequence ID" value="NZ_BAAADS010000006.1"/>
</dbReference>
<dbReference type="Proteomes" id="UP001500866">
    <property type="component" value="Unassembled WGS sequence"/>
</dbReference>
<name>A0ABN1FRT3_9BACI</name>
<dbReference type="SUPFAM" id="SSF48239">
    <property type="entry name" value="Terpenoid cyclases/Protein prenyltransferases"/>
    <property type="match status" value="1"/>
</dbReference>
<dbReference type="EMBL" id="BAAADS010000006">
    <property type="protein sequence ID" value="GAA0596495.1"/>
    <property type="molecule type" value="Genomic_DNA"/>
</dbReference>
<evidence type="ECO:0008006" key="3">
    <source>
        <dbReference type="Google" id="ProtNLM"/>
    </source>
</evidence>
<accession>A0ABN1FRT3</accession>
<evidence type="ECO:0000313" key="2">
    <source>
        <dbReference type="Proteomes" id="UP001500866"/>
    </source>
</evidence>
<evidence type="ECO:0000313" key="1">
    <source>
        <dbReference type="EMBL" id="GAA0596495.1"/>
    </source>
</evidence>
<dbReference type="InterPro" id="IPR008930">
    <property type="entry name" value="Terpenoid_cyclase/PrenylTrfase"/>
</dbReference>
<protein>
    <recommendedName>
        <fullName evidence="3">Prenyltransferase</fullName>
    </recommendedName>
</protein>
<organism evidence="1 2">
    <name type="scientific">Virgibacillus siamensis</name>
    <dbReference type="NCBI Taxonomy" id="480071"/>
    <lineage>
        <taxon>Bacteria</taxon>
        <taxon>Bacillati</taxon>
        <taxon>Bacillota</taxon>
        <taxon>Bacilli</taxon>
        <taxon>Bacillales</taxon>
        <taxon>Bacillaceae</taxon>
        <taxon>Virgibacillus</taxon>
    </lineage>
</organism>
<keyword evidence="2" id="KW-1185">Reference proteome</keyword>
<reference evidence="1 2" key="1">
    <citation type="journal article" date="2019" name="Int. J. Syst. Evol. Microbiol.">
        <title>The Global Catalogue of Microorganisms (GCM) 10K type strain sequencing project: providing services to taxonomists for standard genome sequencing and annotation.</title>
        <authorList>
            <consortium name="The Broad Institute Genomics Platform"/>
            <consortium name="The Broad Institute Genome Sequencing Center for Infectious Disease"/>
            <person name="Wu L."/>
            <person name="Ma J."/>
        </authorList>
    </citation>
    <scope>NUCLEOTIDE SEQUENCE [LARGE SCALE GENOMIC DNA]</scope>
    <source>
        <strain evidence="1 2">JCM 15395</strain>
    </source>
</reference>
<sequence>MKIPNETFQKTAAWMKRNARPLETARWEYFFENGSAGKVIHYLSAFQNEDGGFGHGLEPDFWLPHSSAIATWSAGQILMEIGASSQEKIVQSLLSYLANSYDLEAGLWKTVHPKTNDYPHAPWWHWEEGVQENWMYNPSVELAAFLVHWLPQENENSRIGWEVLEYAVNHLMNSQTMDSHEINNFQQLVKIMKPYEQSFNRKLNYSFANVAEKVMLLAADCIEKDVSEWSIGYKPLPLDFIDGPEHPLCEKFSKLVEHNLQFYVDQLSDDGIWDISWNWGSYPEAYAVARQQWKGILAVDRYKLLQSFGCL</sequence>
<proteinExistence type="predicted"/>
<gene>
    <name evidence="1" type="ORF">GCM10009001_10770</name>
</gene>